<sequence>MGNNIILLTSCHKSGLSWFRGFLTALQNDGIFSDKGYVENILDLSVDVLSSRELINYRKLAFIYIAKESAKSSFVKIQDSYTYSRWDGLPLIPSFGSRLALYFIRNPLDVVLSLANHIGLNIEETIYKYMNCEESVFVKKSKIKQQYYQLLGTWAIHTSSGIDQKNISVHVIRYEDLEEDPFATFKEAALQMQLNYDDNHM</sequence>
<dbReference type="InterPro" id="IPR000863">
    <property type="entry name" value="Sulfotransferase_dom"/>
</dbReference>
<accession>A0ABR7J4Q9</accession>
<evidence type="ECO:0000313" key="3">
    <source>
        <dbReference type="Proteomes" id="UP000629963"/>
    </source>
</evidence>
<feature type="domain" description="Sulfotransferase" evidence="1">
    <location>
        <begin position="6"/>
        <end position="187"/>
    </location>
</feature>
<protein>
    <submittedName>
        <fullName evidence="2">Sulfotransferase domain-containing protein</fullName>
    </submittedName>
</protein>
<name>A0ABR7J4Q9_9FLAO</name>
<keyword evidence="3" id="KW-1185">Reference proteome</keyword>
<dbReference type="RefSeq" id="WP_187009098.1">
    <property type="nucleotide sequence ID" value="NZ_JACRUI010000001.1"/>
</dbReference>
<dbReference type="Proteomes" id="UP000629963">
    <property type="component" value="Unassembled WGS sequence"/>
</dbReference>
<proteinExistence type="predicted"/>
<dbReference type="EMBL" id="JACRUJ010000001">
    <property type="protein sequence ID" value="MBC5840530.1"/>
    <property type="molecule type" value="Genomic_DNA"/>
</dbReference>
<evidence type="ECO:0000313" key="2">
    <source>
        <dbReference type="EMBL" id="MBC5840530.1"/>
    </source>
</evidence>
<reference evidence="2 3" key="1">
    <citation type="submission" date="2020-08" db="EMBL/GenBank/DDBJ databases">
        <title>Description of novel Flavobacterium F-380 isolate.</title>
        <authorList>
            <person name="Saticioglu I.B."/>
            <person name="Duman M."/>
            <person name="Altun S."/>
        </authorList>
    </citation>
    <scope>NUCLEOTIDE SEQUENCE [LARGE SCALE GENOMIC DNA]</scope>
    <source>
        <strain evidence="2 3">F-380</strain>
    </source>
</reference>
<dbReference type="SUPFAM" id="SSF52540">
    <property type="entry name" value="P-loop containing nucleoside triphosphate hydrolases"/>
    <property type="match status" value="1"/>
</dbReference>
<gene>
    <name evidence="2" type="ORF">H8R23_03855</name>
</gene>
<evidence type="ECO:0000259" key="1">
    <source>
        <dbReference type="Pfam" id="PF00685"/>
    </source>
</evidence>
<organism evidence="2 3">
    <name type="scientific">Flavobacterium kayseriense</name>
    <dbReference type="NCBI Taxonomy" id="2764714"/>
    <lineage>
        <taxon>Bacteria</taxon>
        <taxon>Pseudomonadati</taxon>
        <taxon>Bacteroidota</taxon>
        <taxon>Flavobacteriia</taxon>
        <taxon>Flavobacteriales</taxon>
        <taxon>Flavobacteriaceae</taxon>
        <taxon>Flavobacterium</taxon>
    </lineage>
</organism>
<comment type="caution">
    <text evidence="2">The sequence shown here is derived from an EMBL/GenBank/DDBJ whole genome shotgun (WGS) entry which is preliminary data.</text>
</comment>
<dbReference type="InterPro" id="IPR027417">
    <property type="entry name" value="P-loop_NTPase"/>
</dbReference>
<dbReference type="Gene3D" id="3.40.50.300">
    <property type="entry name" value="P-loop containing nucleotide triphosphate hydrolases"/>
    <property type="match status" value="1"/>
</dbReference>
<dbReference type="Pfam" id="PF00685">
    <property type="entry name" value="Sulfotransfer_1"/>
    <property type="match status" value="1"/>
</dbReference>